<gene>
    <name evidence="7" type="ORF">sscle_01g002300</name>
</gene>
<dbReference type="Pfam" id="PF04824">
    <property type="entry name" value="Rad21_Rec8"/>
    <property type="match status" value="1"/>
</dbReference>
<evidence type="ECO:0000256" key="3">
    <source>
        <dbReference type="ARBA" id="ARBA00023242"/>
    </source>
</evidence>
<evidence type="ECO:0000256" key="4">
    <source>
        <dbReference type="SAM" id="MobiDB-lite"/>
    </source>
</evidence>
<evidence type="ECO:0000259" key="6">
    <source>
        <dbReference type="Pfam" id="PF04825"/>
    </source>
</evidence>
<dbReference type="PANTHER" id="PTHR12585:SF69">
    <property type="entry name" value="FI11703P"/>
    <property type="match status" value="1"/>
</dbReference>
<dbReference type="InterPro" id="IPR006909">
    <property type="entry name" value="Rad21/Rec8_C_eu"/>
</dbReference>
<reference evidence="8" key="1">
    <citation type="journal article" date="2017" name="Genome Biol. Evol.">
        <title>The complete genome sequence of the phytopathogenic fungus Sclerotinia sclerotiorum reveals insights into the genome architecture of broad host range pathogens.</title>
        <authorList>
            <person name="Derbyshire M."/>
            <person name="Denton-Giles M."/>
            <person name="Hegedus D."/>
            <person name="Seifbarghy S."/>
            <person name="Rollins J."/>
            <person name="van Kan J."/>
            <person name="Seidl M.F."/>
            <person name="Faino L."/>
            <person name="Mbengue M."/>
            <person name="Navaud O."/>
            <person name="Raffaele S."/>
            <person name="Hammond-Kosack K."/>
            <person name="Heard S."/>
            <person name="Oliver R."/>
        </authorList>
    </citation>
    <scope>NUCLEOTIDE SEQUENCE [LARGE SCALE GENOMIC DNA]</scope>
    <source>
        <strain evidence="8">ATCC 18683 / 1980 / Ss-1</strain>
    </source>
</reference>
<dbReference type="InterPro" id="IPR039781">
    <property type="entry name" value="Rad21/Rec8-like"/>
</dbReference>
<keyword evidence="3" id="KW-0539">Nucleus</keyword>
<feature type="compositionally biased region" description="Basic and acidic residues" evidence="4">
    <location>
        <begin position="429"/>
        <end position="439"/>
    </location>
</feature>
<dbReference type="KEGG" id="ssl:SS1G_09884"/>
<evidence type="ECO:0000313" key="8">
    <source>
        <dbReference type="Proteomes" id="UP000177798"/>
    </source>
</evidence>
<dbReference type="GO" id="GO:0005634">
    <property type="term" value="C:nucleus"/>
    <property type="evidence" value="ECO:0007669"/>
    <property type="project" value="UniProtKB-SubCell"/>
</dbReference>
<evidence type="ECO:0000259" key="5">
    <source>
        <dbReference type="Pfam" id="PF04824"/>
    </source>
</evidence>
<dbReference type="InterPro" id="IPR006910">
    <property type="entry name" value="Rad21_Rec8_N"/>
</dbReference>
<dbReference type="Pfam" id="PF04825">
    <property type="entry name" value="Rad21_Rec8_N"/>
    <property type="match status" value="1"/>
</dbReference>
<evidence type="ECO:0008006" key="9">
    <source>
        <dbReference type="Google" id="ProtNLM"/>
    </source>
</evidence>
<feature type="region of interest" description="Disordered" evidence="4">
    <location>
        <begin position="504"/>
        <end position="539"/>
    </location>
</feature>
<sequence>MFYSETLLSKTGPLARVWLSANLERKLSKNHILQASVKDSVEAIVTPNQAPMALRLSGQLLLGVVRIYSRKARYLLDDCNEALIKIKMAFRLSGNNDIPAGLHMPSRDALMLPDMLTEGDNLEMPPMPDASFLFSQLDEDSALGRKRRGASRDINLQDEFNNSQFLQNSVEDNSRDEDELALEPLDDDLDLGLDFGLDDINPKTVRADRSGADISLEFGRDAPAARAVEDDLLSELDIQPRAKDVFDDGDRETSINLGFGNEDDGFQIGDDDGDIDMLNIGGEPDISVIPRAPELERARISESPLSDIDETIVAEVEADQQRREESGMFAPEDETEQSIFRQPAQRARKFKPLMPDDDTTISKHAIQELQKNHDAILRPQSFLPRDPQLLALMEMQKNGGFVSNIMGEGRSIGWAPELRGMLSLDAVRRTGEKRKRDSGITDMDEQEQGANKSPRLDLGEEEDLGANLAGDAALGHDETMIAADGTIIEMGRDDELNINIDDDEHNATTGLRDDRSASPGNQFDETTAPLVHPADSGPVSLGTTHAVHLLRERFGDEAANSPDKRKKASVLFQDLLPEGTTSKADATKMFFEVLVLATKDAVKVEQQEHTLGGPIRVRGKRGLWGAWAEREAGGEIAEENIAGPSNTVPLLEASRMISVSA</sequence>
<dbReference type="Proteomes" id="UP000177798">
    <property type="component" value="Chromosome 1"/>
</dbReference>
<organism evidence="7 8">
    <name type="scientific">Sclerotinia sclerotiorum (strain ATCC 18683 / 1980 / Ss-1)</name>
    <name type="common">White mold</name>
    <name type="synonym">Whetzelinia sclerotiorum</name>
    <dbReference type="NCBI Taxonomy" id="665079"/>
    <lineage>
        <taxon>Eukaryota</taxon>
        <taxon>Fungi</taxon>
        <taxon>Dikarya</taxon>
        <taxon>Ascomycota</taxon>
        <taxon>Pezizomycotina</taxon>
        <taxon>Leotiomycetes</taxon>
        <taxon>Helotiales</taxon>
        <taxon>Sclerotiniaceae</taxon>
        <taxon>Sclerotinia</taxon>
    </lineage>
</organism>
<dbReference type="GO" id="GO:0007062">
    <property type="term" value="P:sister chromatid cohesion"/>
    <property type="evidence" value="ECO:0007669"/>
    <property type="project" value="InterPro"/>
</dbReference>
<evidence type="ECO:0000313" key="7">
    <source>
        <dbReference type="EMBL" id="APA05460.1"/>
    </source>
</evidence>
<name>A0A1D9PS25_SCLS1</name>
<feature type="domain" description="Rad21/Rec8-like protein N-terminal" evidence="6">
    <location>
        <begin position="1"/>
        <end position="99"/>
    </location>
</feature>
<dbReference type="GO" id="GO:0008278">
    <property type="term" value="C:cohesin complex"/>
    <property type="evidence" value="ECO:0007669"/>
    <property type="project" value="InterPro"/>
</dbReference>
<dbReference type="SUPFAM" id="SSF46785">
    <property type="entry name" value="Winged helix' DNA-binding domain"/>
    <property type="match status" value="1"/>
</dbReference>
<dbReference type="VEuPathDB" id="FungiDB:sscle_01g002300"/>
<feature type="region of interest" description="Disordered" evidence="4">
    <location>
        <begin position="429"/>
        <end position="458"/>
    </location>
</feature>
<comment type="similarity">
    <text evidence="2">Belongs to the rad21 family.</text>
</comment>
<comment type="subcellular location">
    <subcellularLocation>
        <location evidence="1">Nucleus</location>
    </subcellularLocation>
</comment>
<dbReference type="AlphaFoldDB" id="A0A1D9PS25"/>
<dbReference type="PANTHER" id="PTHR12585">
    <property type="entry name" value="SCC1 / RAD21 FAMILY MEMBER"/>
    <property type="match status" value="1"/>
</dbReference>
<proteinExistence type="inferred from homology"/>
<protein>
    <recommendedName>
        <fullName evidence="9">Double-strand-break repair protein rad21</fullName>
    </recommendedName>
</protein>
<dbReference type="OrthoDB" id="10071381at2759"/>
<dbReference type="InterPro" id="IPR036390">
    <property type="entry name" value="WH_DNA-bd_sf"/>
</dbReference>
<feature type="domain" description="Rad21/Rec8-like protein C-terminal eukaryotic" evidence="5">
    <location>
        <begin position="570"/>
        <end position="608"/>
    </location>
</feature>
<dbReference type="EMBL" id="CP017814">
    <property type="protein sequence ID" value="APA05460.1"/>
    <property type="molecule type" value="Genomic_DNA"/>
</dbReference>
<dbReference type="Gene3D" id="1.10.10.580">
    <property type="entry name" value="Structural maintenance of chromosome 1. Chain E"/>
    <property type="match status" value="1"/>
</dbReference>
<dbReference type="InterPro" id="IPR023093">
    <property type="entry name" value="ScpA-like_C"/>
</dbReference>
<dbReference type="OMA" id="HTDLYEP"/>
<dbReference type="FunFam" id="1.10.10.580:FF:000004">
    <property type="entry name" value="Double-strand-break repair protein rad21"/>
    <property type="match status" value="1"/>
</dbReference>
<dbReference type="RefSeq" id="XP_001589251.1">
    <property type="nucleotide sequence ID" value="XM_001589201.1"/>
</dbReference>
<evidence type="ECO:0000256" key="2">
    <source>
        <dbReference type="ARBA" id="ARBA00009870"/>
    </source>
</evidence>
<accession>A0A1D9PS25</accession>
<evidence type="ECO:0000256" key="1">
    <source>
        <dbReference type="ARBA" id="ARBA00004123"/>
    </source>
</evidence>